<proteinExistence type="predicted"/>
<dbReference type="SUPFAM" id="SSF81982">
    <property type="entry name" value="Antigen MPT63/MPB63 (immunoprotective extracellular protein)"/>
    <property type="match status" value="1"/>
</dbReference>
<dbReference type="Pfam" id="PF09167">
    <property type="entry name" value="DUF1942"/>
    <property type="match status" value="1"/>
</dbReference>
<evidence type="ECO:0000313" key="5">
    <source>
        <dbReference type="EMBL" id="OHU76376.1"/>
    </source>
</evidence>
<evidence type="ECO:0000313" key="6">
    <source>
        <dbReference type="Proteomes" id="UP000179441"/>
    </source>
</evidence>
<comment type="caution">
    <text evidence="4">The sequence shown here is derived from an EMBL/GenBank/DDBJ whole genome shotgun (WGS) entry which is preliminary data.</text>
</comment>
<dbReference type="AlphaFoldDB" id="A0A1S1LFQ5"/>
<dbReference type="EMBL" id="MLIS01000003">
    <property type="protein sequence ID" value="OHU76376.1"/>
    <property type="molecule type" value="Genomic_DNA"/>
</dbReference>
<protein>
    <recommendedName>
        <fullName evidence="3">MPT63-like domain-containing protein</fullName>
    </recommendedName>
</protein>
<evidence type="ECO:0000313" key="7">
    <source>
        <dbReference type="Proteomes" id="UP000180043"/>
    </source>
</evidence>
<gene>
    <name evidence="4" type="ORF">BKG82_19170</name>
    <name evidence="5" type="ORF">BKG84_24020</name>
</gene>
<feature type="chain" id="PRO_5010478708" description="MPT63-like domain-containing protein" evidence="2">
    <location>
        <begin position="41"/>
        <end position="178"/>
    </location>
</feature>
<feature type="signal peptide" evidence="2">
    <location>
        <begin position="1"/>
        <end position="40"/>
    </location>
</feature>
<name>A0A1S1LFQ5_MYCCH</name>
<dbReference type="InterPro" id="IPR029050">
    <property type="entry name" value="Immunoprotect_excell_Ig-like"/>
</dbReference>
<reference evidence="6 7" key="1">
    <citation type="submission" date="2016-10" db="EMBL/GenBank/DDBJ databases">
        <title>Evaluation of Human, Veterinary and Environmental Mycobacterium chelonae Isolates by Core Genome Phylogenomic Analysis, Targeted Gene Comparison, and Anti-microbial Susceptibility Patterns: A Tale of Mistaken Identities.</title>
        <authorList>
            <person name="Fogelson S.B."/>
            <person name="Camus A.C."/>
            <person name="Lorenz W."/>
            <person name="Vasireddy R."/>
            <person name="Vasireddy S."/>
            <person name="Smith T."/>
            <person name="Brown-Elliott B.A."/>
            <person name="Wallace R.J.Jr."/>
            <person name="Hasan N.A."/>
            <person name="Reischl U."/>
            <person name="Sanchez S."/>
        </authorList>
    </citation>
    <scope>NUCLEOTIDE SEQUENCE [LARGE SCALE GENOMIC DNA]</scope>
    <source>
        <strain evidence="4 7">15515</strain>
        <strain evidence="5 6">15518</strain>
    </source>
</reference>
<evidence type="ECO:0000256" key="2">
    <source>
        <dbReference type="SAM" id="SignalP"/>
    </source>
</evidence>
<dbReference type="InterPro" id="IPR015250">
    <property type="entry name" value="MPT63-like"/>
</dbReference>
<dbReference type="GO" id="GO:0005615">
    <property type="term" value="C:extracellular space"/>
    <property type="evidence" value="ECO:0007669"/>
    <property type="project" value="InterPro"/>
</dbReference>
<dbReference type="EMBL" id="MLIQ01000022">
    <property type="protein sequence ID" value="OHU51612.1"/>
    <property type="molecule type" value="Genomic_DNA"/>
</dbReference>
<dbReference type="Proteomes" id="UP000179441">
    <property type="component" value="Unassembled WGS sequence"/>
</dbReference>
<accession>A0A1S1LFQ5</accession>
<sequence length="178" mass="19595">MWHRPRYGVCQDRWVRLRPALQLLAVLAAIAMAWAPAATAQPERVAPIGHIGETLHFDYGTIGADVTVHNIEPTGIPAGMAPPRGIIWKAYVTIRPTKVPNAYALLMALKLGGISPETGDAYEPQRTDEPDDLNYALRNAPQGSTVSGAVYWDVYRGPVRHIVLRSAQTQVHLAQWDL</sequence>
<dbReference type="Proteomes" id="UP000180043">
    <property type="component" value="Unassembled WGS sequence"/>
</dbReference>
<feature type="domain" description="MPT63-like" evidence="3">
    <location>
        <begin position="48"/>
        <end position="164"/>
    </location>
</feature>
<evidence type="ECO:0000256" key="1">
    <source>
        <dbReference type="ARBA" id="ARBA00022729"/>
    </source>
</evidence>
<keyword evidence="1 2" id="KW-0732">Signal</keyword>
<evidence type="ECO:0000313" key="4">
    <source>
        <dbReference type="EMBL" id="OHU51612.1"/>
    </source>
</evidence>
<keyword evidence="6" id="KW-1185">Reference proteome</keyword>
<organism evidence="4 7">
    <name type="scientific">Mycobacteroides chelonae</name>
    <name type="common">Mycobacterium chelonae</name>
    <dbReference type="NCBI Taxonomy" id="1774"/>
    <lineage>
        <taxon>Bacteria</taxon>
        <taxon>Bacillati</taxon>
        <taxon>Actinomycetota</taxon>
        <taxon>Actinomycetes</taxon>
        <taxon>Mycobacteriales</taxon>
        <taxon>Mycobacteriaceae</taxon>
        <taxon>Mycobacteroides</taxon>
    </lineage>
</organism>
<dbReference type="Gene3D" id="2.60.40.1240">
    <property type="match status" value="1"/>
</dbReference>
<evidence type="ECO:0000259" key="3">
    <source>
        <dbReference type="Pfam" id="PF09167"/>
    </source>
</evidence>